<reference evidence="3 4" key="1">
    <citation type="journal article" date="2015" name="PLoS Pathog.">
        <title>Leptomonas seymouri: Adaptations to the Dixenous Life Cycle Analyzed by Genome Sequencing, Transcriptome Profiling and Co-infection with Leishmania donovani.</title>
        <authorList>
            <person name="Kraeva N."/>
            <person name="Butenko A."/>
            <person name="Hlavacova J."/>
            <person name="Kostygov A."/>
            <person name="Myskova J."/>
            <person name="Grybchuk D."/>
            <person name="Lestinova T."/>
            <person name="Votypka J."/>
            <person name="Volf P."/>
            <person name="Opperdoes F."/>
            <person name="Flegontov P."/>
            <person name="Lukes J."/>
            <person name="Yurchenko V."/>
        </authorList>
    </citation>
    <scope>NUCLEOTIDE SEQUENCE [LARGE SCALE GENOMIC DNA]</scope>
    <source>
        <strain evidence="3 4">ATCC 30220</strain>
    </source>
</reference>
<evidence type="ECO:0000256" key="1">
    <source>
        <dbReference type="SAM" id="MobiDB-lite"/>
    </source>
</evidence>
<dbReference type="AlphaFoldDB" id="A0A0N1P9U0"/>
<dbReference type="PROSITE" id="PS51257">
    <property type="entry name" value="PROKAR_LIPOPROTEIN"/>
    <property type="match status" value="1"/>
</dbReference>
<keyword evidence="4" id="KW-1185">Reference proteome</keyword>
<organism evidence="3 4">
    <name type="scientific">Leptomonas seymouri</name>
    <dbReference type="NCBI Taxonomy" id="5684"/>
    <lineage>
        <taxon>Eukaryota</taxon>
        <taxon>Discoba</taxon>
        <taxon>Euglenozoa</taxon>
        <taxon>Kinetoplastea</taxon>
        <taxon>Metakinetoplastina</taxon>
        <taxon>Trypanosomatida</taxon>
        <taxon>Trypanosomatidae</taxon>
        <taxon>Leishmaniinae</taxon>
        <taxon>Leptomonas</taxon>
    </lineage>
</organism>
<evidence type="ECO:0000313" key="3">
    <source>
        <dbReference type="EMBL" id="KPI83120.1"/>
    </source>
</evidence>
<feature type="region of interest" description="Disordered" evidence="1">
    <location>
        <begin position="76"/>
        <end position="107"/>
    </location>
</feature>
<dbReference type="VEuPathDB" id="TriTrypDB:Lsey_0434_0010"/>
<evidence type="ECO:0000256" key="2">
    <source>
        <dbReference type="SAM" id="SignalP"/>
    </source>
</evidence>
<dbReference type="Proteomes" id="UP000038009">
    <property type="component" value="Unassembled WGS sequence"/>
</dbReference>
<feature type="chain" id="PRO_5005879655" evidence="2">
    <location>
        <begin position="22"/>
        <end position="308"/>
    </location>
</feature>
<dbReference type="OrthoDB" id="10417264at2759"/>
<dbReference type="EMBL" id="LJSK01000434">
    <property type="protein sequence ID" value="KPI83120.1"/>
    <property type="molecule type" value="Genomic_DNA"/>
</dbReference>
<evidence type="ECO:0000313" key="4">
    <source>
        <dbReference type="Proteomes" id="UP000038009"/>
    </source>
</evidence>
<proteinExistence type="predicted"/>
<feature type="signal peptide" evidence="2">
    <location>
        <begin position="1"/>
        <end position="21"/>
    </location>
</feature>
<accession>A0A0N1P9U0</accession>
<keyword evidence="2" id="KW-0732">Signal</keyword>
<protein>
    <submittedName>
        <fullName evidence="3">Uncharacterized protein</fullName>
    </submittedName>
</protein>
<dbReference type="OMA" id="WYSRWFA"/>
<feature type="compositionally biased region" description="Basic and acidic residues" evidence="1">
    <location>
        <begin position="89"/>
        <end position="107"/>
    </location>
</feature>
<gene>
    <name evidence="3" type="ORF">ABL78_7852</name>
</gene>
<name>A0A0N1P9U0_LEPSE</name>
<sequence>MSIKGVLQGLLLAACAGAGGGALSIWAKISKIEPLAVHEAHELTNASGLTLLTSLDHPKHRRVYAYRLEARMPAGHATEQLSSRHSPRRRGESSSDKIKEDSQIDREPPSLGSLYALHAMEAAFPFRCGWMWQTFRNTYRISNTFYVWYRTRPSWMSSVSASFAAAPDVKERVRLLYEAAEEVEMLSDARYEAVLEFGGSHGAVIRGGQRTVTVTCEPQKQGESEVMITTEMTNVAPIYRVQFLPPDASGKEKQEQPHLRSASLYVLYLSAPYRSDHPTGMGDRLRMWKDSWYSRWFAAHVVKSLSKM</sequence>
<comment type="caution">
    <text evidence="3">The sequence shown here is derived from an EMBL/GenBank/DDBJ whole genome shotgun (WGS) entry which is preliminary data.</text>
</comment>